<proteinExistence type="predicted"/>
<sequence length="297" mass="31633">MFSSITTKIALKKVGLSSNALDFSSLTGPSADTRQPAKLTKRRTDGAAAGDGAVDDSDSGAGWTSWMSLKSLPLTVHPWLAPPPPPVAVARVPQIGDVAPRDRDRQLEFGGGRRVLVVFLRCVGCAFAQKTFLNLRTLANRHSSTMTCIAVSHSSPQATRKWIDMLGGAWNVRVVIDEDRAVYAAWGLGTGGVWYLFNPTTQVQGWREKGWLGEKVAEAVQRRGTVQSDRGPTRAVPGAAGGGGDGDDDDASNVLGNKWQEAGAFAVDGRGTVVWGGKAQRADDAMDLDEAARLLCM</sequence>
<protein>
    <submittedName>
        <fullName evidence="2">AhpC/TSA antioxidant enzyme domain-containing protein</fullName>
    </submittedName>
</protein>
<feature type="region of interest" description="Disordered" evidence="1">
    <location>
        <begin position="223"/>
        <end position="254"/>
    </location>
</feature>
<keyword evidence="3" id="KW-1185">Reference proteome</keyword>
<accession>A0A9P8SGI8</accession>
<reference evidence="2" key="1">
    <citation type="submission" date="2021-09" db="EMBL/GenBank/DDBJ databases">
        <title>A high-quality genome of the endoparasitic fungus Hirsutella rhossiliensis with a comparison of Hirsutella genomes reveals transposable elements contributing to genome size variation.</title>
        <authorList>
            <person name="Lin R."/>
            <person name="Jiao Y."/>
            <person name="Sun X."/>
            <person name="Ling J."/>
            <person name="Xie B."/>
            <person name="Cheng X."/>
        </authorList>
    </citation>
    <scope>NUCLEOTIDE SEQUENCE</scope>
    <source>
        <strain evidence="2">HR02</strain>
    </source>
</reference>
<evidence type="ECO:0000313" key="2">
    <source>
        <dbReference type="EMBL" id="KAH0961831.1"/>
    </source>
</evidence>
<evidence type="ECO:0000256" key="1">
    <source>
        <dbReference type="SAM" id="MobiDB-lite"/>
    </source>
</evidence>
<dbReference type="GeneID" id="68356040"/>
<dbReference type="RefSeq" id="XP_044719344.1">
    <property type="nucleotide sequence ID" value="XM_044865382.1"/>
</dbReference>
<dbReference type="EMBL" id="JAIZPD010000007">
    <property type="protein sequence ID" value="KAH0961831.1"/>
    <property type="molecule type" value="Genomic_DNA"/>
</dbReference>
<comment type="caution">
    <text evidence="2">The sequence shown here is derived from an EMBL/GenBank/DDBJ whole genome shotgun (WGS) entry which is preliminary data.</text>
</comment>
<dbReference type="Gene3D" id="3.40.30.10">
    <property type="entry name" value="Glutaredoxin"/>
    <property type="match status" value="1"/>
</dbReference>
<dbReference type="Pfam" id="PF13911">
    <property type="entry name" value="AhpC-TSA_2"/>
    <property type="match status" value="1"/>
</dbReference>
<dbReference type="InterPro" id="IPR036249">
    <property type="entry name" value="Thioredoxin-like_sf"/>
</dbReference>
<gene>
    <name evidence="2" type="ORF">HRG_06911</name>
</gene>
<dbReference type="PANTHER" id="PTHR42336:SF1">
    <property type="entry name" value="ALKYL HYDROPEROXIDE REDUCTASE SUBUNIT C_ THIOL SPECIFIC ANTIOXIDANT DOMAIN-CONTAINING PROTEIN"/>
    <property type="match status" value="1"/>
</dbReference>
<dbReference type="Proteomes" id="UP000824596">
    <property type="component" value="Unassembled WGS sequence"/>
</dbReference>
<dbReference type="PANTHER" id="PTHR42336">
    <property type="entry name" value="THIOREDOXIN DOMAIN-CONTAINING PROTEIN-RELATED"/>
    <property type="match status" value="1"/>
</dbReference>
<organism evidence="2 3">
    <name type="scientific">Hirsutella rhossiliensis</name>
    <dbReference type="NCBI Taxonomy" id="111463"/>
    <lineage>
        <taxon>Eukaryota</taxon>
        <taxon>Fungi</taxon>
        <taxon>Dikarya</taxon>
        <taxon>Ascomycota</taxon>
        <taxon>Pezizomycotina</taxon>
        <taxon>Sordariomycetes</taxon>
        <taxon>Hypocreomycetidae</taxon>
        <taxon>Hypocreales</taxon>
        <taxon>Ophiocordycipitaceae</taxon>
        <taxon>Hirsutella</taxon>
    </lineage>
</organism>
<dbReference type="SUPFAM" id="SSF52833">
    <property type="entry name" value="Thioredoxin-like"/>
    <property type="match status" value="1"/>
</dbReference>
<dbReference type="AlphaFoldDB" id="A0A9P8SGI8"/>
<dbReference type="OrthoDB" id="40334at2759"/>
<evidence type="ECO:0000313" key="3">
    <source>
        <dbReference type="Proteomes" id="UP000824596"/>
    </source>
</evidence>
<feature type="region of interest" description="Disordered" evidence="1">
    <location>
        <begin position="25"/>
        <end position="60"/>
    </location>
</feature>
<dbReference type="InterPro" id="IPR032801">
    <property type="entry name" value="PXL2A/B/C"/>
</dbReference>
<name>A0A9P8SGI8_9HYPO</name>